<sequence>MDSQNVGLHRHTSHGQAHGHAHSSHTQAQQSSGGAAQPGSVHVPLPSCPLPGQGLHGHPPTPTLMERATRRTARTLRGIPNIPGLFALVLCSLAFWAGRFSLTGELLPEPSLSGPLANPALVASGSASSQRRNLQEKGSKLRLVAAEPATTASVANATSPAAAIAAAAPSLNPYDLGFEAAVARGLETLKPAMTPGDSGEAFYRTIPFQILSWYPRIMVFPNFIDKERREDIVALAKKFMFPSGLAYRPDEKVDAAQQVRTSMGTFLNGNSHPALSWLEDKVAAATFLPKANGEFWNVLNYVETQHYDSHMDTFDPKGEGAR</sequence>
<dbReference type="InterPro" id="IPR045054">
    <property type="entry name" value="P4HA-like"/>
</dbReference>
<evidence type="ECO:0000256" key="1">
    <source>
        <dbReference type="ARBA" id="ARBA00022723"/>
    </source>
</evidence>
<feature type="compositionally biased region" description="Low complexity" evidence="3">
    <location>
        <begin position="24"/>
        <end position="40"/>
    </location>
</feature>
<feature type="non-terminal residue" evidence="5">
    <location>
        <position position="322"/>
    </location>
</feature>
<evidence type="ECO:0000256" key="3">
    <source>
        <dbReference type="SAM" id="MobiDB-lite"/>
    </source>
</evidence>
<feature type="region of interest" description="Disordered" evidence="3">
    <location>
        <begin position="1"/>
        <end position="64"/>
    </location>
</feature>
<keyword evidence="4" id="KW-0472">Membrane</keyword>
<keyword evidence="6" id="KW-1185">Reference proteome</keyword>
<dbReference type="Proteomes" id="UP000236333">
    <property type="component" value="Unassembled WGS sequence"/>
</dbReference>
<dbReference type="PANTHER" id="PTHR10869">
    <property type="entry name" value="PROLYL 4-HYDROXYLASE ALPHA SUBUNIT"/>
    <property type="match status" value="1"/>
</dbReference>
<feature type="compositionally biased region" description="Basic residues" evidence="3">
    <location>
        <begin position="8"/>
        <end position="23"/>
    </location>
</feature>
<name>A0A2J8A008_9CHLO</name>
<dbReference type="EMBL" id="PGGS01000275">
    <property type="protein sequence ID" value="PNH05867.1"/>
    <property type="molecule type" value="Genomic_DNA"/>
</dbReference>
<keyword evidence="2" id="KW-0408">Iron</keyword>
<evidence type="ECO:0000313" key="5">
    <source>
        <dbReference type="EMBL" id="PNH05867.1"/>
    </source>
</evidence>
<reference evidence="5 6" key="1">
    <citation type="journal article" date="2017" name="Mol. Biol. Evol.">
        <title>The 4-celled Tetrabaena socialis nuclear genome reveals the essential components for genetic control of cell number at the origin of multicellularity in the volvocine lineage.</title>
        <authorList>
            <person name="Featherston J."/>
            <person name="Arakaki Y."/>
            <person name="Hanschen E.R."/>
            <person name="Ferris P.J."/>
            <person name="Michod R.E."/>
            <person name="Olson B.J.S.C."/>
            <person name="Nozaki H."/>
            <person name="Durand P.M."/>
        </authorList>
    </citation>
    <scope>NUCLEOTIDE SEQUENCE [LARGE SCALE GENOMIC DNA]</scope>
    <source>
        <strain evidence="5 6">NIES-571</strain>
    </source>
</reference>
<keyword evidence="4" id="KW-0812">Transmembrane</keyword>
<proteinExistence type="predicted"/>
<gene>
    <name evidence="5" type="ORF">TSOC_007849</name>
</gene>
<feature type="transmembrane region" description="Helical" evidence="4">
    <location>
        <begin position="79"/>
        <end position="98"/>
    </location>
</feature>
<dbReference type="GO" id="GO:0005783">
    <property type="term" value="C:endoplasmic reticulum"/>
    <property type="evidence" value="ECO:0007669"/>
    <property type="project" value="TreeGrafter"/>
</dbReference>
<dbReference type="GO" id="GO:0046872">
    <property type="term" value="F:metal ion binding"/>
    <property type="evidence" value="ECO:0007669"/>
    <property type="project" value="UniProtKB-KW"/>
</dbReference>
<dbReference type="GO" id="GO:0004656">
    <property type="term" value="F:procollagen-proline 4-dioxygenase activity"/>
    <property type="evidence" value="ECO:0007669"/>
    <property type="project" value="TreeGrafter"/>
</dbReference>
<dbReference type="PANTHER" id="PTHR10869:SF246">
    <property type="entry name" value="TRANSMEMBRANE PROLYL 4-HYDROXYLASE"/>
    <property type="match status" value="1"/>
</dbReference>
<dbReference type="AlphaFoldDB" id="A0A2J8A008"/>
<evidence type="ECO:0008006" key="7">
    <source>
        <dbReference type="Google" id="ProtNLM"/>
    </source>
</evidence>
<accession>A0A2J8A008</accession>
<dbReference type="OrthoDB" id="420380at2759"/>
<evidence type="ECO:0000256" key="2">
    <source>
        <dbReference type="ARBA" id="ARBA00023004"/>
    </source>
</evidence>
<keyword evidence="1" id="KW-0479">Metal-binding</keyword>
<evidence type="ECO:0000313" key="6">
    <source>
        <dbReference type="Proteomes" id="UP000236333"/>
    </source>
</evidence>
<protein>
    <recommendedName>
        <fullName evidence="7">Prolyl 4-hydroxylase alpha subunit domain-containing protein</fullName>
    </recommendedName>
</protein>
<organism evidence="5 6">
    <name type="scientific">Tetrabaena socialis</name>
    <dbReference type="NCBI Taxonomy" id="47790"/>
    <lineage>
        <taxon>Eukaryota</taxon>
        <taxon>Viridiplantae</taxon>
        <taxon>Chlorophyta</taxon>
        <taxon>core chlorophytes</taxon>
        <taxon>Chlorophyceae</taxon>
        <taxon>CS clade</taxon>
        <taxon>Chlamydomonadales</taxon>
        <taxon>Tetrabaenaceae</taxon>
        <taxon>Tetrabaena</taxon>
    </lineage>
</organism>
<keyword evidence="4" id="KW-1133">Transmembrane helix</keyword>
<dbReference type="Gene3D" id="2.60.120.620">
    <property type="entry name" value="q2cbj1_9rhob like domain"/>
    <property type="match status" value="1"/>
</dbReference>
<comment type="caution">
    <text evidence="5">The sequence shown here is derived from an EMBL/GenBank/DDBJ whole genome shotgun (WGS) entry which is preliminary data.</text>
</comment>
<evidence type="ECO:0000256" key="4">
    <source>
        <dbReference type="SAM" id="Phobius"/>
    </source>
</evidence>